<dbReference type="Proteomes" id="UP001162992">
    <property type="component" value="Chromosome 20"/>
</dbReference>
<sequence length="158" mass="17564">MAAGLRGLAIFTWGWIRQQPLSSDHFTTALLGCSHINVSRRRFTSGAPWEESVEIETDHSLARRVEQAITEYRIRKAAPDWLPFLPGSSYWLPPQDYLIGKAADIPLLRLDLTEEQLMAILAPTEKLSSSASEKGPIEGDTNAFLHLLLCHPVELAAS</sequence>
<keyword evidence="2" id="KW-1185">Reference proteome</keyword>
<protein>
    <submittedName>
        <fullName evidence="1">Uncharacterized protein</fullName>
    </submittedName>
</protein>
<evidence type="ECO:0000313" key="2">
    <source>
        <dbReference type="Proteomes" id="UP001162992"/>
    </source>
</evidence>
<reference evidence="2" key="1">
    <citation type="journal article" date="2024" name="Proc. Natl. Acad. Sci. U.S.A.">
        <title>Extraordinary preservation of gene collinearity over three hundred million years revealed in homosporous lycophytes.</title>
        <authorList>
            <person name="Li C."/>
            <person name="Wickell D."/>
            <person name="Kuo L.Y."/>
            <person name="Chen X."/>
            <person name="Nie B."/>
            <person name="Liao X."/>
            <person name="Peng D."/>
            <person name="Ji J."/>
            <person name="Jenkins J."/>
            <person name="Williams M."/>
            <person name="Shu S."/>
            <person name="Plott C."/>
            <person name="Barry K."/>
            <person name="Rajasekar S."/>
            <person name="Grimwood J."/>
            <person name="Han X."/>
            <person name="Sun S."/>
            <person name="Hou Z."/>
            <person name="He W."/>
            <person name="Dai G."/>
            <person name="Sun C."/>
            <person name="Schmutz J."/>
            <person name="Leebens-Mack J.H."/>
            <person name="Li F.W."/>
            <person name="Wang L."/>
        </authorList>
    </citation>
    <scope>NUCLEOTIDE SEQUENCE [LARGE SCALE GENOMIC DNA]</scope>
    <source>
        <strain evidence="2">cv. PW_Plant_1</strain>
    </source>
</reference>
<comment type="caution">
    <text evidence="1">The sequence shown here is derived from an EMBL/GenBank/DDBJ whole genome shotgun (WGS) entry which is preliminary data.</text>
</comment>
<proteinExistence type="predicted"/>
<name>A0ACC2AMV5_DIPCM</name>
<organism evidence="1 2">
    <name type="scientific">Diphasiastrum complanatum</name>
    <name type="common">Issler's clubmoss</name>
    <name type="synonym">Lycopodium complanatum</name>
    <dbReference type="NCBI Taxonomy" id="34168"/>
    <lineage>
        <taxon>Eukaryota</taxon>
        <taxon>Viridiplantae</taxon>
        <taxon>Streptophyta</taxon>
        <taxon>Embryophyta</taxon>
        <taxon>Tracheophyta</taxon>
        <taxon>Lycopodiopsida</taxon>
        <taxon>Lycopodiales</taxon>
        <taxon>Lycopodiaceae</taxon>
        <taxon>Lycopodioideae</taxon>
        <taxon>Diphasiastrum</taxon>
    </lineage>
</organism>
<dbReference type="EMBL" id="CM055111">
    <property type="protein sequence ID" value="KAJ7518888.1"/>
    <property type="molecule type" value="Genomic_DNA"/>
</dbReference>
<accession>A0ACC2AMV5</accession>
<evidence type="ECO:0000313" key="1">
    <source>
        <dbReference type="EMBL" id="KAJ7518888.1"/>
    </source>
</evidence>
<gene>
    <name evidence="1" type="ORF">O6H91_20G013900</name>
</gene>